<dbReference type="AlphaFoldDB" id="A0A813JDE1"/>
<evidence type="ECO:0000313" key="4">
    <source>
        <dbReference type="Proteomes" id="UP000626109"/>
    </source>
</evidence>
<feature type="region of interest" description="Disordered" evidence="1">
    <location>
        <begin position="349"/>
        <end position="400"/>
    </location>
</feature>
<feature type="region of interest" description="Disordered" evidence="1">
    <location>
        <begin position="1"/>
        <end position="67"/>
    </location>
</feature>
<evidence type="ECO:0000256" key="2">
    <source>
        <dbReference type="SAM" id="Phobius"/>
    </source>
</evidence>
<evidence type="ECO:0000256" key="1">
    <source>
        <dbReference type="SAM" id="MobiDB-lite"/>
    </source>
</evidence>
<dbReference type="EMBL" id="CAJNNW010024398">
    <property type="protein sequence ID" value="CAE8672193.1"/>
    <property type="molecule type" value="Genomic_DNA"/>
</dbReference>
<keyword evidence="2" id="KW-1133">Transmembrane helix</keyword>
<accession>A0A813JDE1</accession>
<keyword evidence="2" id="KW-0812">Transmembrane</keyword>
<comment type="caution">
    <text evidence="3">The sequence shown here is derived from an EMBL/GenBank/DDBJ whole genome shotgun (WGS) entry which is preliminary data.</text>
</comment>
<feature type="transmembrane region" description="Helical" evidence="2">
    <location>
        <begin position="133"/>
        <end position="150"/>
    </location>
</feature>
<organism evidence="3 4">
    <name type="scientific">Polarella glacialis</name>
    <name type="common">Dinoflagellate</name>
    <dbReference type="NCBI Taxonomy" id="89957"/>
    <lineage>
        <taxon>Eukaryota</taxon>
        <taxon>Sar</taxon>
        <taxon>Alveolata</taxon>
        <taxon>Dinophyceae</taxon>
        <taxon>Suessiales</taxon>
        <taxon>Suessiaceae</taxon>
        <taxon>Polarella</taxon>
    </lineage>
</organism>
<keyword evidence="2" id="KW-0472">Membrane</keyword>
<proteinExistence type="predicted"/>
<reference evidence="3" key="1">
    <citation type="submission" date="2021-02" db="EMBL/GenBank/DDBJ databases">
        <authorList>
            <person name="Dougan E. K."/>
            <person name="Rhodes N."/>
            <person name="Thang M."/>
            <person name="Chan C."/>
        </authorList>
    </citation>
    <scope>NUCLEOTIDE SEQUENCE</scope>
</reference>
<sequence length="400" mass="44706">MPTLTSQSGSQETAKRKQKIRRRRLMQDMQEKEDDAACPGLIPSHKERETAADNMTSPDGSRRRRTDKFEEKAMESILNDEAILEWWRKCSGLHTVDKWVSNYQKHPAGWAALLMIQGVPEVTGRLRSKVENYAMYSALFLSATIPVLLVPPADLTSGSGWEFEIRKRLVFYSLAIGTAAHLLSILLAMAFVNALNETARDSDVFRVFARGKGYMATMKCQWAFRVGALVDMLAIITAGTKYLGWESIVLSAILIAVVMRVYLTTSELLFRSGSIVKYWRKEMGGNPDLDDPYDLGIPLERFAARSKEAKAVHQHLSQFFDTGEAEDEGSEDEDYEVDVLEDVVVPLSERWTQSPRPASPASPTSPASATQRRFQARRTGADTNTPGHHNPTRAVAHGVI</sequence>
<feature type="transmembrane region" description="Helical" evidence="2">
    <location>
        <begin position="170"/>
        <end position="192"/>
    </location>
</feature>
<feature type="compositionally biased region" description="Low complexity" evidence="1">
    <location>
        <begin position="353"/>
        <end position="372"/>
    </location>
</feature>
<name>A0A813JDE1_POLGL</name>
<feature type="transmembrane region" description="Helical" evidence="2">
    <location>
        <begin position="248"/>
        <end position="270"/>
    </location>
</feature>
<gene>
    <name evidence="3" type="ORF">PGLA2088_LOCUS17934</name>
</gene>
<feature type="compositionally biased region" description="Polar residues" evidence="1">
    <location>
        <begin position="1"/>
        <end position="12"/>
    </location>
</feature>
<dbReference type="Proteomes" id="UP000626109">
    <property type="component" value="Unassembled WGS sequence"/>
</dbReference>
<feature type="transmembrane region" description="Helical" evidence="2">
    <location>
        <begin position="222"/>
        <end position="242"/>
    </location>
</feature>
<evidence type="ECO:0000313" key="3">
    <source>
        <dbReference type="EMBL" id="CAE8672193.1"/>
    </source>
</evidence>
<protein>
    <submittedName>
        <fullName evidence="3">Uncharacterized protein</fullName>
    </submittedName>
</protein>